<dbReference type="OrthoDB" id="567788at2759"/>
<dbReference type="InterPro" id="IPR045064">
    <property type="entry name" value="Reticulon-like"/>
</dbReference>
<proteinExistence type="predicted"/>
<evidence type="ECO:0000256" key="4">
    <source>
        <dbReference type="ARBA" id="ARBA00022989"/>
    </source>
</evidence>
<dbReference type="EMBL" id="ABSV01000496">
    <property type="protein sequence ID" value="EDZ73025.1"/>
    <property type="molecule type" value="Genomic_DNA"/>
</dbReference>
<dbReference type="AlphaFoldDB" id="B5VGB9"/>
<feature type="domain" description="Reticulon" evidence="7">
    <location>
        <begin position="20"/>
        <end position="220"/>
    </location>
</feature>
<comment type="caution">
    <text evidence="8">The sequence shown here is derived from an EMBL/GenBank/DDBJ whole genome shotgun (WGS) entry which is preliminary data.</text>
</comment>
<dbReference type="PANTHER" id="PTHR10994">
    <property type="entry name" value="RETICULON"/>
    <property type="match status" value="1"/>
</dbReference>
<dbReference type="Pfam" id="PF02453">
    <property type="entry name" value="Reticulon"/>
    <property type="match status" value="1"/>
</dbReference>
<keyword evidence="5 6" id="KW-0472">Membrane</keyword>
<evidence type="ECO:0000256" key="5">
    <source>
        <dbReference type="ARBA" id="ARBA00023136"/>
    </source>
</evidence>
<organism evidence="8 9">
    <name type="scientific">Saccharomyces cerevisiae (strain AWRI1631)</name>
    <name type="common">Baker's yeast</name>
    <dbReference type="NCBI Taxonomy" id="545124"/>
    <lineage>
        <taxon>Eukaryota</taxon>
        <taxon>Fungi</taxon>
        <taxon>Dikarya</taxon>
        <taxon>Ascomycota</taxon>
        <taxon>Saccharomycotina</taxon>
        <taxon>Saccharomycetes</taxon>
        <taxon>Saccharomycetales</taxon>
        <taxon>Saccharomycetaceae</taxon>
        <taxon>Saccharomyces</taxon>
    </lineage>
</organism>
<keyword evidence="2 6" id="KW-0812">Transmembrane</keyword>
<dbReference type="InterPro" id="IPR003388">
    <property type="entry name" value="Reticulon"/>
</dbReference>
<dbReference type="PROSITE" id="PS50845">
    <property type="entry name" value="RETICULON"/>
    <property type="match status" value="1"/>
</dbReference>
<feature type="transmembrane region" description="Helical" evidence="6">
    <location>
        <begin position="140"/>
        <end position="164"/>
    </location>
</feature>
<evidence type="ECO:0000313" key="8">
    <source>
        <dbReference type="EMBL" id="EDZ73025.1"/>
    </source>
</evidence>
<reference evidence="8 9" key="1">
    <citation type="journal article" date="2008" name="FEMS Yeast Res.">
        <title>Comparative genome analysis of a Saccharomyces cerevisiae wine strain.</title>
        <authorList>
            <person name="Borneman A.R."/>
            <person name="Forgan A.H."/>
            <person name="Pretorius I.S."/>
            <person name="Chambers P.J."/>
        </authorList>
    </citation>
    <scope>NUCLEOTIDE SEQUENCE [LARGE SCALE GENOMIC DNA]</scope>
    <source>
        <strain evidence="8 9">AWRI1631</strain>
    </source>
</reference>
<evidence type="ECO:0000256" key="3">
    <source>
        <dbReference type="ARBA" id="ARBA00022824"/>
    </source>
</evidence>
<evidence type="ECO:0000256" key="1">
    <source>
        <dbReference type="ARBA" id="ARBA00004477"/>
    </source>
</evidence>
<evidence type="ECO:0000259" key="7">
    <source>
        <dbReference type="PROSITE" id="PS50845"/>
    </source>
</evidence>
<sequence length="307" mass="34446">MSASAQHSQTQQQQQQKSCNCDLLLWRNPVQTGKYFGGSLLALLILKKVNLITFFLKVAYTILFTTGSIEFVSKLFLGQGLITKYGPKDCPNIVGFIKPRIDEALKQLPVFQARIRKTVFAQVPKHTFKTAVALFLLHKFFSWFSIWTIVFVGDIFTFTLPVIYHSYKHEIDATVAQGVEISKQKTQEFSQMAGEKTKPYLDKVESKLGPISNLVKSKTAPVSSTAGPQTASTTKLAADVPLEPESKAYTSSAQVMPEVPQHEPSTTQEFNVDELSNELKKSTKNLQNELEKNTLECFFFFISNKNS</sequence>
<keyword evidence="4 6" id="KW-1133">Transmembrane helix</keyword>
<evidence type="ECO:0000256" key="6">
    <source>
        <dbReference type="RuleBase" id="RU363132"/>
    </source>
</evidence>
<name>B5VGB9_YEAS6</name>
<dbReference type="PANTHER" id="PTHR10994:SF193">
    <property type="entry name" value="RETICULON-LIKE PROTEIN"/>
    <property type="match status" value="1"/>
</dbReference>
<feature type="transmembrane region" description="Helical" evidence="6">
    <location>
        <begin position="49"/>
        <end position="69"/>
    </location>
</feature>
<comment type="subcellular location">
    <subcellularLocation>
        <location evidence="1 6">Endoplasmic reticulum membrane</location>
        <topology evidence="1 6">Multi-pass membrane protein</topology>
    </subcellularLocation>
</comment>
<dbReference type="GO" id="GO:0005789">
    <property type="term" value="C:endoplasmic reticulum membrane"/>
    <property type="evidence" value="ECO:0007669"/>
    <property type="project" value="UniProtKB-SubCell"/>
</dbReference>
<accession>B5VGB9</accession>
<gene>
    <name evidence="8" type="ORF">AWRI1631_44520</name>
</gene>
<protein>
    <recommendedName>
        <fullName evidence="6">Reticulon-like protein</fullName>
    </recommendedName>
</protein>
<evidence type="ECO:0000256" key="2">
    <source>
        <dbReference type="ARBA" id="ARBA00022692"/>
    </source>
</evidence>
<evidence type="ECO:0000313" key="9">
    <source>
        <dbReference type="Proteomes" id="UP000008988"/>
    </source>
</evidence>
<dbReference type="GO" id="GO:0009617">
    <property type="term" value="P:response to bacterium"/>
    <property type="evidence" value="ECO:0007669"/>
    <property type="project" value="InterPro"/>
</dbReference>
<dbReference type="Proteomes" id="UP000008988">
    <property type="component" value="Unassembled WGS sequence"/>
</dbReference>
<keyword evidence="3 6" id="KW-0256">Endoplasmic reticulum</keyword>